<accession>A0A0N4VQ08</accession>
<keyword evidence="3" id="KW-1185">Reference proteome</keyword>
<dbReference type="EMBL" id="UXUI01013903">
    <property type="protein sequence ID" value="VDD97503.1"/>
    <property type="molecule type" value="Genomic_DNA"/>
</dbReference>
<feature type="compositionally biased region" description="Polar residues" evidence="1">
    <location>
        <begin position="84"/>
        <end position="102"/>
    </location>
</feature>
<protein>
    <submittedName>
        <fullName evidence="4">Expansin-like EG45 domain-containing protein</fullName>
    </submittedName>
</protein>
<organism evidence="4">
    <name type="scientific">Enterobius vermicularis</name>
    <name type="common">Human pinworm</name>
    <dbReference type="NCBI Taxonomy" id="51028"/>
    <lineage>
        <taxon>Eukaryota</taxon>
        <taxon>Metazoa</taxon>
        <taxon>Ecdysozoa</taxon>
        <taxon>Nematoda</taxon>
        <taxon>Chromadorea</taxon>
        <taxon>Rhabditida</taxon>
        <taxon>Spirurina</taxon>
        <taxon>Oxyuridomorpha</taxon>
        <taxon>Oxyuroidea</taxon>
        <taxon>Oxyuridae</taxon>
        <taxon>Enterobius</taxon>
    </lineage>
</organism>
<evidence type="ECO:0000313" key="3">
    <source>
        <dbReference type="Proteomes" id="UP000274131"/>
    </source>
</evidence>
<name>A0A0N4VQ08_ENTVE</name>
<evidence type="ECO:0000256" key="1">
    <source>
        <dbReference type="SAM" id="MobiDB-lite"/>
    </source>
</evidence>
<evidence type="ECO:0000313" key="2">
    <source>
        <dbReference type="EMBL" id="VDD97503.1"/>
    </source>
</evidence>
<gene>
    <name evidence="2" type="ORF">EVEC_LOCUS12254</name>
</gene>
<evidence type="ECO:0000313" key="4">
    <source>
        <dbReference type="WBParaSite" id="EVEC_0001310001-mRNA-1"/>
    </source>
</evidence>
<sequence>MADTVAPTTTTTNTHFATLIANSVAAAIMQNGGGGRRVVSNGSGSCYGGSDGISLGSCVFGAVSDTGCTGCNDENGVTKMEDGNTGSTTVSTDPASCGTTCPSLSSSSSSEQQQTYSIKSILEMRSVPTPSMASTTTTVAGASVATGQTTTTTGSVTAADGDKITASLMYGADERMSNRLHNGDDDGTVPLVEGEPTIWLAVQQNRYY</sequence>
<reference evidence="4" key="1">
    <citation type="submission" date="2017-02" db="UniProtKB">
        <authorList>
            <consortium name="WormBaseParasite"/>
        </authorList>
    </citation>
    <scope>IDENTIFICATION</scope>
</reference>
<dbReference type="AlphaFoldDB" id="A0A0N4VQ08"/>
<proteinExistence type="predicted"/>
<reference evidence="2 3" key="2">
    <citation type="submission" date="2018-10" db="EMBL/GenBank/DDBJ databases">
        <authorList>
            <consortium name="Pathogen Informatics"/>
        </authorList>
    </citation>
    <scope>NUCLEOTIDE SEQUENCE [LARGE SCALE GENOMIC DNA]</scope>
</reference>
<feature type="region of interest" description="Disordered" evidence="1">
    <location>
        <begin position="80"/>
        <end position="114"/>
    </location>
</feature>
<dbReference type="Proteomes" id="UP000274131">
    <property type="component" value="Unassembled WGS sequence"/>
</dbReference>
<dbReference type="WBParaSite" id="EVEC_0001310001-mRNA-1">
    <property type="protein sequence ID" value="EVEC_0001310001-mRNA-1"/>
    <property type="gene ID" value="EVEC_0001310001"/>
</dbReference>